<dbReference type="SUPFAM" id="SSF56672">
    <property type="entry name" value="DNA/RNA polymerases"/>
    <property type="match status" value="1"/>
</dbReference>
<dbReference type="InterPro" id="IPR052055">
    <property type="entry name" value="Hepadnavirus_pol/RT"/>
</dbReference>
<dbReference type="PANTHER" id="PTHR33050">
    <property type="entry name" value="REVERSE TRANSCRIPTASE DOMAIN-CONTAINING PROTEIN"/>
    <property type="match status" value="1"/>
</dbReference>
<protein>
    <recommendedName>
        <fullName evidence="3">Reverse transcriptase domain-containing protein</fullName>
    </recommendedName>
</protein>
<accession>A0AAV7KY39</accession>
<evidence type="ECO:0008006" key="3">
    <source>
        <dbReference type="Google" id="ProtNLM"/>
    </source>
</evidence>
<evidence type="ECO:0000313" key="2">
    <source>
        <dbReference type="Proteomes" id="UP001066276"/>
    </source>
</evidence>
<dbReference type="InterPro" id="IPR043128">
    <property type="entry name" value="Rev_trsase/Diguanyl_cyclase"/>
</dbReference>
<dbReference type="AlphaFoldDB" id="A0AAV7KY39"/>
<feature type="non-terminal residue" evidence="1">
    <location>
        <position position="81"/>
    </location>
</feature>
<dbReference type="InterPro" id="IPR043502">
    <property type="entry name" value="DNA/RNA_pol_sf"/>
</dbReference>
<proteinExistence type="predicted"/>
<organism evidence="1 2">
    <name type="scientific">Pleurodeles waltl</name>
    <name type="common">Iberian ribbed newt</name>
    <dbReference type="NCBI Taxonomy" id="8319"/>
    <lineage>
        <taxon>Eukaryota</taxon>
        <taxon>Metazoa</taxon>
        <taxon>Chordata</taxon>
        <taxon>Craniata</taxon>
        <taxon>Vertebrata</taxon>
        <taxon>Euteleostomi</taxon>
        <taxon>Amphibia</taxon>
        <taxon>Batrachia</taxon>
        <taxon>Caudata</taxon>
        <taxon>Salamandroidea</taxon>
        <taxon>Salamandridae</taxon>
        <taxon>Pleurodelinae</taxon>
        <taxon>Pleurodeles</taxon>
    </lineage>
</organism>
<feature type="non-terminal residue" evidence="1">
    <location>
        <position position="1"/>
    </location>
</feature>
<dbReference type="EMBL" id="JANPWB010000016">
    <property type="protein sequence ID" value="KAJ1081978.1"/>
    <property type="molecule type" value="Genomic_DNA"/>
</dbReference>
<comment type="caution">
    <text evidence="1">The sequence shown here is derived from an EMBL/GenBank/DDBJ whole genome shotgun (WGS) entry which is preliminary data.</text>
</comment>
<name>A0AAV7KY39_PLEWA</name>
<evidence type="ECO:0000313" key="1">
    <source>
        <dbReference type="EMBL" id="KAJ1081978.1"/>
    </source>
</evidence>
<sequence length="81" mass="9392">LPFIITTTPWVFTKCLAVVAAHLRRQNIHVFLYLDDWLIKASSLPLSHPHTQVTIDLLHQLGFTIIIQKSHLQPLRVQPYQ</sequence>
<gene>
    <name evidence="1" type="ORF">NDU88_002150</name>
</gene>
<reference evidence="1" key="1">
    <citation type="journal article" date="2022" name="bioRxiv">
        <title>Sequencing and chromosome-scale assembly of the giantPleurodeles waltlgenome.</title>
        <authorList>
            <person name="Brown T."/>
            <person name="Elewa A."/>
            <person name="Iarovenko S."/>
            <person name="Subramanian E."/>
            <person name="Araus A.J."/>
            <person name="Petzold A."/>
            <person name="Susuki M."/>
            <person name="Suzuki K.-i.T."/>
            <person name="Hayashi T."/>
            <person name="Toyoda A."/>
            <person name="Oliveira C."/>
            <person name="Osipova E."/>
            <person name="Leigh N.D."/>
            <person name="Simon A."/>
            <person name="Yun M.H."/>
        </authorList>
    </citation>
    <scope>NUCLEOTIDE SEQUENCE</scope>
    <source>
        <strain evidence="1">20211129_DDA</strain>
        <tissue evidence="1">Liver</tissue>
    </source>
</reference>
<dbReference type="Proteomes" id="UP001066276">
    <property type="component" value="Chromosome 12"/>
</dbReference>
<keyword evidence="2" id="KW-1185">Reference proteome</keyword>
<dbReference type="Gene3D" id="3.30.70.270">
    <property type="match status" value="1"/>
</dbReference>
<dbReference type="PANTHER" id="PTHR33050:SF7">
    <property type="entry name" value="RIBONUCLEASE H"/>
    <property type="match status" value="1"/>
</dbReference>